<name>A0A5C6BR71_9PLAN</name>
<dbReference type="AlphaFoldDB" id="A0A5C6BR71"/>
<proteinExistence type="predicted"/>
<dbReference type="Proteomes" id="UP000320735">
    <property type="component" value="Unassembled WGS sequence"/>
</dbReference>
<keyword evidence="2" id="KW-1185">Reference proteome</keyword>
<organism evidence="1 2">
    <name type="scientific">Symmachiella macrocystis</name>
    <dbReference type="NCBI Taxonomy" id="2527985"/>
    <lineage>
        <taxon>Bacteria</taxon>
        <taxon>Pseudomonadati</taxon>
        <taxon>Planctomycetota</taxon>
        <taxon>Planctomycetia</taxon>
        <taxon>Planctomycetales</taxon>
        <taxon>Planctomycetaceae</taxon>
        <taxon>Symmachiella</taxon>
    </lineage>
</organism>
<gene>
    <name evidence="1" type="ORF">CA54_35690</name>
</gene>
<protein>
    <submittedName>
        <fullName evidence="1">Uncharacterized protein</fullName>
    </submittedName>
</protein>
<accession>A0A5C6BR71</accession>
<evidence type="ECO:0000313" key="2">
    <source>
        <dbReference type="Proteomes" id="UP000320735"/>
    </source>
</evidence>
<dbReference type="EMBL" id="SJPP01000001">
    <property type="protein sequence ID" value="TWU14700.1"/>
    <property type="molecule type" value="Genomic_DNA"/>
</dbReference>
<reference evidence="1 2" key="1">
    <citation type="submission" date="2019-02" db="EMBL/GenBank/DDBJ databases">
        <title>Deep-cultivation of Planctomycetes and their phenomic and genomic characterization uncovers novel biology.</title>
        <authorList>
            <person name="Wiegand S."/>
            <person name="Jogler M."/>
            <person name="Boedeker C."/>
            <person name="Pinto D."/>
            <person name="Vollmers J."/>
            <person name="Rivas-Marin E."/>
            <person name="Kohn T."/>
            <person name="Peeters S.H."/>
            <person name="Heuer A."/>
            <person name="Rast P."/>
            <person name="Oberbeckmann S."/>
            <person name="Bunk B."/>
            <person name="Jeske O."/>
            <person name="Meyerdierks A."/>
            <person name="Storesund J.E."/>
            <person name="Kallscheuer N."/>
            <person name="Luecker S."/>
            <person name="Lage O.M."/>
            <person name="Pohl T."/>
            <person name="Merkel B.J."/>
            <person name="Hornburger P."/>
            <person name="Mueller R.-W."/>
            <person name="Bruemmer F."/>
            <person name="Labrenz M."/>
            <person name="Spormann A.M."/>
            <person name="Op Den Camp H."/>
            <person name="Overmann J."/>
            <person name="Amann R."/>
            <person name="Jetten M.S.M."/>
            <person name="Mascher T."/>
            <person name="Medema M.H."/>
            <person name="Devos D.P."/>
            <person name="Kaster A.-K."/>
            <person name="Ovreas L."/>
            <person name="Rohde M."/>
            <person name="Galperin M.Y."/>
            <person name="Jogler C."/>
        </authorList>
    </citation>
    <scope>NUCLEOTIDE SEQUENCE [LARGE SCALE GENOMIC DNA]</scope>
    <source>
        <strain evidence="1 2">CA54</strain>
    </source>
</reference>
<comment type="caution">
    <text evidence="1">The sequence shown here is derived from an EMBL/GenBank/DDBJ whole genome shotgun (WGS) entry which is preliminary data.</text>
</comment>
<sequence length="67" mass="7801">MFPRLKPQPILKRRLNKRVSVFYSTNVQPAEPIAPRAVFVKFVLMFKRLCPQFPAHPVAGQPPFSYF</sequence>
<evidence type="ECO:0000313" key="1">
    <source>
        <dbReference type="EMBL" id="TWU14700.1"/>
    </source>
</evidence>